<dbReference type="PANTHER" id="PTHR43245">
    <property type="entry name" value="BIFUNCTIONAL POLYMYXIN RESISTANCE PROTEIN ARNA"/>
    <property type="match status" value="1"/>
</dbReference>
<evidence type="ECO:0000313" key="2">
    <source>
        <dbReference type="EMBL" id="TCK84900.1"/>
    </source>
</evidence>
<dbReference type="RefSeq" id="WP_132220647.1">
    <property type="nucleotide sequence ID" value="NZ_SMGO01000001.1"/>
</dbReference>
<dbReference type="EMBL" id="SMGO01000001">
    <property type="protein sequence ID" value="TCK84900.1"/>
    <property type="molecule type" value="Genomic_DNA"/>
</dbReference>
<dbReference type="SUPFAM" id="SSF51735">
    <property type="entry name" value="NAD(P)-binding Rossmann-fold domains"/>
    <property type="match status" value="1"/>
</dbReference>
<protein>
    <submittedName>
        <fullName evidence="2">Nucleoside-diphosphate-sugar epimerase</fullName>
    </submittedName>
</protein>
<dbReference type="InterPro" id="IPR050177">
    <property type="entry name" value="Lipid_A_modif_metabolic_enz"/>
</dbReference>
<dbReference type="Pfam" id="PF01370">
    <property type="entry name" value="Epimerase"/>
    <property type="match status" value="1"/>
</dbReference>
<evidence type="ECO:0000259" key="1">
    <source>
        <dbReference type="Pfam" id="PF01370"/>
    </source>
</evidence>
<feature type="domain" description="NAD-dependent epimerase/dehydratase" evidence="1">
    <location>
        <begin position="4"/>
        <end position="209"/>
    </location>
</feature>
<proteinExistence type="predicted"/>
<reference evidence="2 3" key="1">
    <citation type="submission" date="2019-03" db="EMBL/GenBank/DDBJ databases">
        <title>Genomic Encyclopedia of Archaeal and Bacterial Type Strains, Phase II (KMG-II): from individual species to whole genera.</title>
        <authorList>
            <person name="Goeker M."/>
        </authorList>
    </citation>
    <scope>NUCLEOTIDE SEQUENCE [LARGE SCALE GENOMIC DNA]</scope>
    <source>
        <strain evidence="2 3">DSM 22554</strain>
    </source>
</reference>
<dbReference type="OrthoDB" id="329806at2"/>
<dbReference type="AlphaFoldDB" id="A0A4R1M1N7"/>
<gene>
    <name evidence="2" type="ORF">C8N28_0195</name>
</gene>
<dbReference type="Gene3D" id="3.40.50.720">
    <property type="entry name" value="NAD(P)-binding Rossmann-like Domain"/>
    <property type="match status" value="1"/>
</dbReference>
<sequence>MEKALIIGINSFLGEAIYKQLKGVYHVTGIYNRSKENIPEDIKAIQVDEIDSLEGTEFKHIYLVSSFIPTGDKSIEDENLIHANLLLPAKVSKLFPQSRIVFCSSVSVYENSANTKDISAKQAPTPYSKYALSKLWGERSIESHSSYAIIRISSMYGIGMKKITFLPKIIENALSFGEIKLLGKGERLQNYIHVDDVAKIAIKAAHQDDNFTIHAVSEHSYSNKEIAERIAEITPCKLILTGEDNSKSFSYDSSFTKEKLGIINYKKIEEGIKEIIEWIKK</sequence>
<dbReference type="Proteomes" id="UP000294616">
    <property type="component" value="Unassembled WGS sequence"/>
</dbReference>
<keyword evidence="3" id="KW-1185">Reference proteome</keyword>
<organism evidence="2 3">
    <name type="scientific">Albibacterium bauzanense</name>
    <dbReference type="NCBI Taxonomy" id="653929"/>
    <lineage>
        <taxon>Bacteria</taxon>
        <taxon>Pseudomonadati</taxon>
        <taxon>Bacteroidota</taxon>
        <taxon>Sphingobacteriia</taxon>
        <taxon>Sphingobacteriales</taxon>
        <taxon>Sphingobacteriaceae</taxon>
        <taxon>Albibacterium</taxon>
    </lineage>
</organism>
<dbReference type="InterPro" id="IPR001509">
    <property type="entry name" value="Epimerase_deHydtase"/>
</dbReference>
<accession>A0A4R1M1N7</accession>
<name>A0A4R1M1N7_9SPHI</name>
<dbReference type="InterPro" id="IPR036291">
    <property type="entry name" value="NAD(P)-bd_dom_sf"/>
</dbReference>
<comment type="caution">
    <text evidence="2">The sequence shown here is derived from an EMBL/GenBank/DDBJ whole genome shotgun (WGS) entry which is preliminary data.</text>
</comment>
<evidence type="ECO:0000313" key="3">
    <source>
        <dbReference type="Proteomes" id="UP000294616"/>
    </source>
</evidence>